<dbReference type="AlphaFoldDB" id="L0FXJ5"/>
<dbReference type="STRING" id="926556.Echvi_1732"/>
<protein>
    <submittedName>
        <fullName evidence="2">Uncharacterized protein</fullName>
    </submittedName>
</protein>
<reference evidence="3" key="1">
    <citation type="submission" date="2012-02" db="EMBL/GenBank/DDBJ databases">
        <title>The complete genome of Echinicola vietnamensis DSM 17526.</title>
        <authorList>
            <person name="Lucas S."/>
            <person name="Copeland A."/>
            <person name="Lapidus A."/>
            <person name="Glavina del Rio T."/>
            <person name="Dalin E."/>
            <person name="Tice H."/>
            <person name="Bruce D."/>
            <person name="Goodwin L."/>
            <person name="Pitluck S."/>
            <person name="Peters L."/>
            <person name="Ovchinnikova G."/>
            <person name="Teshima H."/>
            <person name="Kyrpides N."/>
            <person name="Mavromatis K."/>
            <person name="Ivanova N."/>
            <person name="Brettin T."/>
            <person name="Detter J.C."/>
            <person name="Han C."/>
            <person name="Larimer F."/>
            <person name="Land M."/>
            <person name="Hauser L."/>
            <person name="Markowitz V."/>
            <person name="Cheng J.-F."/>
            <person name="Hugenholtz P."/>
            <person name="Woyke T."/>
            <person name="Wu D."/>
            <person name="Brambilla E."/>
            <person name="Klenk H.-P."/>
            <person name="Eisen J.A."/>
        </authorList>
    </citation>
    <scope>NUCLEOTIDE SEQUENCE [LARGE SCALE GENOMIC DNA]</scope>
    <source>
        <strain evidence="3">DSM 17526 / LMG 23754 / KMM 6221</strain>
    </source>
</reference>
<keyword evidence="1" id="KW-0472">Membrane</keyword>
<evidence type="ECO:0000313" key="2">
    <source>
        <dbReference type="EMBL" id="AGA77997.1"/>
    </source>
</evidence>
<accession>L0FXJ5</accession>
<dbReference type="HOGENOM" id="CLU_1207771_0_0_10"/>
<dbReference type="EMBL" id="CP003346">
    <property type="protein sequence ID" value="AGA77997.1"/>
    <property type="molecule type" value="Genomic_DNA"/>
</dbReference>
<dbReference type="Proteomes" id="UP000010796">
    <property type="component" value="Chromosome"/>
</dbReference>
<keyword evidence="1" id="KW-1133">Transmembrane helix</keyword>
<organism evidence="2 3">
    <name type="scientific">Echinicola vietnamensis (strain DSM 17526 / LMG 23754 / KMM 6221)</name>
    <dbReference type="NCBI Taxonomy" id="926556"/>
    <lineage>
        <taxon>Bacteria</taxon>
        <taxon>Pseudomonadati</taxon>
        <taxon>Bacteroidota</taxon>
        <taxon>Cytophagia</taxon>
        <taxon>Cytophagales</taxon>
        <taxon>Cyclobacteriaceae</taxon>
        <taxon>Echinicola</taxon>
    </lineage>
</organism>
<dbReference type="RefSeq" id="WP_015265559.1">
    <property type="nucleotide sequence ID" value="NC_019904.1"/>
</dbReference>
<name>L0FXJ5_ECHVK</name>
<feature type="transmembrane region" description="Helical" evidence="1">
    <location>
        <begin position="63"/>
        <end position="85"/>
    </location>
</feature>
<keyword evidence="1" id="KW-0812">Transmembrane</keyword>
<gene>
    <name evidence="2" type="ordered locus">Echvi_1732</name>
</gene>
<evidence type="ECO:0000313" key="3">
    <source>
        <dbReference type="Proteomes" id="UP000010796"/>
    </source>
</evidence>
<dbReference type="KEGG" id="evi:Echvi_1732"/>
<evidence type="ECO:0000256" key="1">
    <source>
        <dbReference type="SAM" id="Phobius"/>
    </source>
</evidence>
<sequence length="234" mass="25998">MKKQFNLPDHQPNSNSWEALKATLDVDAQLKREAGNLPEHHPEKNVWPAIEAQLEQERVRTAWWQWTGMAAAIAGIGLMLVVLLMDKKVPIQQEYLGTTISIQDIPWKTAMPQKPTPHPEEAGSLSPTVRQEHEPVNIPIPPVLLDPSDIPQLQMPILPVPAPASVTGTLAENAMNQDTLKAAKSFHQVSISWGINDRIKLKTDYAPNTARPQTKLHQVAKSPGKLVLRLSSEK</sequence>
<proteinExistence type="predicted"/>
<keyword evidence="3" id="KW-1185">Reference proteome</keyword>
<dbReference type="OrthoDB" id="837016at2"/>